<dbReference type="GeneID" id="63684277"/>
<evidence type="ECO:0000313" key="2">
    <source>
        <dbReference type="EMBL" id="EJT97821.1"/>
    </source>
</evidence>
<evidence type="ECO:0000313" key="3">
    <source>
        <dbReference type="Proteomes" id="UP000030653"/>
    </source>
</evidence>
<feature type="chain" id="PRO_5004067394" evidence="1">
    <location>
        <begin position="22"/>
        <end position="173"/>
    </location>
</feature>
<proteinExistence type="predicted"/>
<sequence length="173" mass="18667">MLLLNIPFLLSLLRLLLLVSAVPLPTSSTSLHLDARQEIGLSESESLLSARDLDNVEDELAERSFKSFIHKVEHGLGKAAQIGMSVVMRDMEDSELSMRDAASPDDGEEGVILREVREMEEDVEERSFKSFFKKIGHGLAKVGKGIAKVGKAVVKGVGKVAKGAMGMVMGGGM</sequence>
<protein>
    <submittedName>
        <fullName evidence="2">Uncharacterized protein</fullName>
    </submittedName>
</protein>
<keyword evidence="1" id="KW-0732">Signal</keyword>
<dbReference type="EMBL" id="JH795875">
    <property type="protein sequence ID" value="EJT97821.1"/>
    <property type="molecule type" value="Genomic_DNA"/>
</dbReference>
<evidence type="ECO:0000256" key="1">
    <source>
        <dbReference type="SAM" id="SignalP"/>
    </source>
</evidence>
<accession>M5FWM0</accession>
<organism evidence="2 3">
    <name type="scientific">Dacryopinax primogenitus (strain DJM 731)</name>
    <name type="common">Brown rot fungus</name>
    <dbReference type="NCBI Taxonomy" id="1858805"/>
    <lineage>
        <taxon>Eukaryota</taxon>
        <taxon>Fungi</taxon>
        <taxon>Dikarya</taxon>
        <taxon>Basidiomycota</taxon>
        <taxon>Agaricomycotina</taxon>
        <taxon>Dacrymycetes</taxon>
        <taxon>Dacrymycetales</taxon>
        <taxon>Dacrymycetaceae</taxon>
        <taxon>Dacryopinax</taxon>
    </lineage>
</organism>
<name>M5FWM0_DACPD</name>
<dbReference type="Proteomes" id="UP000030653">
    <property type="component" value="Unassembled WGS sequence"/>
</dbReference>
<gene>
    <name evidence="2" type="ORF">DACRYDRAFT_111339</name>
</gene>
<feature type="signal peptide" evidence="1">
    <location>
        <begin position="1"/>
        <end position="21"/>
    </location>
</feature>
<dbReference type="HOGENOM" id="CLU_1547530_0_0_1"/>
<reference evidence="2 3" key="1">
    <citation type="journal article" date="2012" name="Science">
        <title>The Paleozoic origin of enzymatic lignin decomposition reconstructed from 31 fungal genomes.</title>
        <authorList>
            <person name="Floudas D."/>
            <person name="Binder M."/>
            <person name="Riley R."/>
            <person name="Barry K."/>
            <person name="Blanchette R.A."/>
            <person name="Henrissat B."/>
            <person name="Martinez A.T."/>
            <person name="Otillar R."/>
            <person name="Spatafora J.W."/>
            <person name="Yadav J.S."/>
            <person name="Aerts A."/>
            <person name="Benoit I."/>
            <person name="Boyd A."/>
            <person name="Carlson A."/>
            <person name="Copeland A."/>
            <person name="Coutinho P.M."/>
            <person name="de Vries R.P."/>
            <person name="Ferreira P."/>
            <person name="Findley K."/>
            <person name="Foster B."/>
            <person name="Gaskell J."/>
            <person name="Glotzer D."/>
            <person name="Gorecki P."/>
            <person name="Heitman J."/>
            <person name="Hesse C."/>
            <person name="Hori C."/>
            <person name="Igarashi K."/>
            <person name="Jurgens J.A."/>
            <person name="Kallen N."/>
            <person name="Kersten P."/>
            <person name="Kohler A."/>
            <person name="Kuees U."/>
            <person name="Kumar T.K.A."/>
            <person name="Kuo A."/>
            <person name="LaButti K."/>
            <person name="Larrondo L.F."/>
            <person name="Lindquist E."/>
            <person name="Ling A."/>
            <person name="Lombard V."/>
            <person name="Lucas S."/>
            <person name="Lundell T."/>
            <person name="Martin R."/>
            <person name="McLaughlin D.J."/>
            <person name="Morgenstern I."/>
            <person name="Morin E."/>
            <person name="Murat C."/>
            <person name="Nagy L.G."/>
            <person name="Nolan M."/>
            <person name="Ohm R.A."/>
            <person name="Patyshakuliyeva A."/>
            <person name="Rokas A."/>
            <person name="Ruiz-Duenas F.J."/>
            <person name="Sabat G."/>
            <person name="Salamov A."/>
            <person name="Samejima M."/>
            <person name="Schmutz J."/>
            <person name="Slot J.C."/>
            <person name="St John F."/>
            <person name="Stenlid J."/>
            <person name="Sun H."/>
            <person name="Sun S."/>
            <person name="Syed K."/>
            <person name="Tsang A."/>
            <person name="Wiebenga A."/>
            <person name="Young D."/>
            <person name="Pisabarro A."/>
            <person name="Eastwood D.C."/>
            <person name="Martin F."/>
            <person name="Cullen D."/>
            <person name="Grigoriev I.V."/>
            <person name="Hibbett D.S."/>
        </authorList>
    </citation>
    <scope>NUCLEOTIDE SEQUENCE [LARGE SCALE GENOMIC DNA]</scope>
    <source>
        <strain evidence="2 3">DJM-731 SS1</strain>
    </source>
</reference>
<dbReference type="RefSeq" id="XP_040624719.1">
    <property type="nucleotide sequence ID" value="XM_040769215.1"/>
</dbReference>
<dbReference type="AlphaFoldDB" id="M5FWM0"/>
<keyword evidence="3" id="KW-1185">Reference proteome</keyword>